<dbReference type="Proteomes" id="UP000601099">
    <property type="component" value="Unassembled WGS sequence"/>
</dbReference>
<evidence type="ECO:0000313" key="1">
    <source>
        <dbReference type="EMBL" id="MBG8556288.1"/>
    </source>
</evidence>
<accession>A0ABS0L9E6</accession>
<sequence>MSAPLRVTYARQSLLRLQALPLDSPSQTNGQALLELVATTIQHAQQLAQNHPANQHQLQLLQQVSVLRQQQQTVLQQLEAGQGIVGWAFLRASLKVTLELLQTS</sequence>
<reference evidence="1 2" key="1">
    <citation type="submission" date="2020-11" db="EMBL/GenBank/DDBJ databases">
        <title>Hymenobacter sp.</title>
        <authorList>
            <person name="Kim M.K."/>
        </authorList>
    </citation>
    <scope>NUCLEOTIDE SEQUENCE [LARGE SCALE GENOMIC DNA]</scope>
    <source>
        <strain evidence="1 2">BT594</strain>
    </source>
</reference>
<organism evidence="1 2">
    <name type="scientific">Hymenobacter guriensis</name>
    <dbReference type="NCBI Taxonomy" id="2793065"/>
    <lineage>
        <taxon>Bacteria</taxon>
        <taxon>Pseudomonadati</taxon>
        <taxon>Bacteroidota</taxon>
        <taxon>Cytophagia</taxon>
        <taxon>Cytophagales</taxon>
        <taxon>Hymenobacteraceae</taxon>
        <taxon>Hymenobacter</taxon>
    </lineage>
</organism>
<evidence type="ECO:0000313" key="2">
    <source>
        <dbReference type="Proteomes" id="UP000601099"/>
    </source>
</evidence>
<protein>
    <submittedName>
        <fullName evidence="1">Uncharacterized protein</fullName>
    </submittedName>
</protein>
<proteinExistence type="predicted"/>
<name>A0ABS0L9E6_9BACT</name>
<keyword evidence="2" id="KW-1185">Reference proteome</keyword>
<comment type="caution">
    <text evidence="1">The sequence shown here is derived from an EMBL/GenBank/DDBJ whole genome shotgun (WGS) entry which is preliminary data.</text>
</comment>
<gene>
    <name evidence="1" type="ORF">I5L79_22270</name>
</gene>
<dbReference type="EMBL" id="JADWYK010000023">
    <property type="protein sequence ID" value="MBG8556288.1"/>
    <property type="molecule type" value="Genomic_DNA"/>
</dbReference>
<dbReference type="RefSeq" id="WP_196957307.1">
    <property type="nucleotide sequence ID" value="NZ_JADWYK010000023.1"/>
</dbReference>